<evidence type="ECO:0000313" key="3">
    <source>
        <dbReference type="EMBL" id="KAK5102130.1"/>
    </source>
</evidence>
<feature type="chain" id="PRO_5046970752" description="NTF2-like domain-containing protein" evidence="1">
    <location>
        <begin position="16"/>
        <end position="191"/>
    </location>
</feature>
<dbReference type="EMBL" id="JAVRRG010000003">
    <property type="protein sequence ID" value="KAK5102130.1"/>
    <property type="molecule type" value="Genomic_DNA"/>
</dbReference>
<feature type="signal peptide" evidence="1">
    <location>
        <begin position="1"/>
        <end position="15"/>
    </location>
</feature>
<keyword evidence="1" id="KW-0732">Signal</keyword>
<gene>
    <name evidence="3" type="ORF">LTR24_000361</name>
</gene>
<accession>A0ABR0KNK5</accession>
<feature type="domain" description="NTF2-like" evidence="2">
    <location>
        <begin position="30"/>
        <end position="174"/>
    </location>
</feature>
<dbReference type="InterPro" id="IPR058645">
    <property type="entry name" value="NTF2-like_dom_7"/>
</dbReference>
<dbReference type="Pfam" id="PF26534">
    <property type="entry name" value="NTF2_7"/>
    <property type="match status" value="1"/>
</dbReference>
<evidence type="ECO:0000256" key="1">
    <source>
        <dbReference type="SAM" id="SignalP"/>
    </source>
</evidence>
<evidence type="ECO:0000259" key="2">
    <source>
        <dbReference type="Pfam" id="PF26534"/>
    </source>
</evidence>
<name>A0ABR0KNK5_9EURO</name>
<reference evidence="3 4" key="1">
    <citation type="submission" date="2023-08" db="EMBL/GenBank/DDBJ databases">
        <title>Black Yeasts Isolated from many extreme environments.</title>
        <authorList>
            <person name="Coleine C."/>
            <person name="Stajich J.E."/>
            <person name="Selbmann L."/>
        </authorList>
    </citation>
    <scope>NUCLEOTIDE SEQUENCE [LARGE SCALE GENOMIC DNA]</scope>
    <source>
        <strain evidence="3 4">CCFEE 5885</strain>
    </source>
</reference>
<evidence type="ECO:0000313" key="4">
    <source>
        <dbReference type="Proteomes" id="UP001345013"/>
    </source>
</evidence>
<proteinExistence type="predicted"/>
<comment type="caution">
    <text evidence="3">The sequence shown here is derived from an EMBL/GenBank/DDBJ whole genome shotgun (WGS) entry which is preliminary data.</text>
</comment>
<keyword evidence="4" id="KW-1185">Reference proteome</keyword>
<protein>
    <recommendedName>
        <fullName evidence="2">NTF2-like domain-containing protein</fullName>
    </recommendedName>
</protein>
<organism evidence="3 4">
    <name type="scientific">Lithohypha guttulata</name>
    <dbReference type="NCBI Taxonomy" id="1690604"/>
    <lineage>
        <taxon>Eukaryota</taxon>
        <taxon>Fungi</taxon>
        <taxon>Dikarya</taxon>
        <taxon>Ascomycota</taxon>
        <taxon>Pezizomycotina</taxon>
        <taxon>Eurotiomycetes</taxon>
        <taxon>Chaetothyriomycetidae</taxon>
        <taxon>Chaetothyriales</taxon>
        <taxon>Trichomeriaceae</taxon>
        <taxon>Lithohypha</taxon>
    </lineage>
</organism>
<dbReference type="Proteomes" id="UP001345013">
    <property type="component" value="Unassembled WGS sequence"/>
</dbReference>
<sequence>MKFSTVFVFATTAAAVPWGNWKQWKKPSTDCLTDEMAAYIQERSRVFQLKADLAEARAAGEELFAADEYKQYGHSINSLRGDALGTLVEPDGRTYVENVLSAPPLARIDSLATLHNCTHIMEHWDFYGVGGPQNANIPVRGFSLTKVDLTREIQPVVWRQVEFNSMQWANNTGFTIEFPTSGPYAPAPPEK</sequence>